<comment type="caution">
    <text evidence="9">The sequence shown here is derived from an EMBL/GenBank/DDBJ whole genome shotgun (WGS) entry which is preliminary data.</text>
</comment>
<dbReference type="InterPro" id="IPR041792">
    <property type="entry name" value="MPP_PAP"/>
</dbReference>
<evidence type="ECO:0000256" key="4">
    <source>
        <dbReference type="ARBA" id="ARBA00022729"/>
    </source>
</evidence>
<dbReference type="SUPFAM" id="SSF56300">
    <property type="entry name" value="Metallo-dependent phosphatases"/>
    <property type="match status" value="1"/>
</dbReference>
<feature type="domain" description="Purple acid phosphatase C-terminal" evidence="8">
    <location>
        <begin position="352"/>
        <end position="390"/>
    </location>
</feature>
<feature type="domain" description="Calcineurin-like phosphoesterase" evidence="6">
    <location>
        <begin position="220"/>
        <end position="284"/>
    </location>
</feature>
<dbReference type="InterPro" id="IPR039331">
    <property type="entry name" value="PAPs-like"/>
</dbReference>
<gene>
    <name evidence="9" type="ORF">RIF29_09901</name>
</gene>
<comment type="catalytic activity">
    <reaction evidence="1">
        <text>a phosphate monoester + H2O = an alcohol + phosphate</text>
        <dbReference type="Rhea" id="RHEA:15017"/>
        <dbReference type="ChEBI" id="CHEBI:15377"/>
        <dbReference type="ChEBI" id="CHEBI:30879"/>
        <dbReference type="ChEBI" id="CHEBI:43474"/>
        <dbReference type="ChEBI" id="CHEBI:67140"/>
        <dbReference type="EC" id="3.1.3.2"/>
    </reaction>
</comment>
<dbReference type="AlphaFoldDB" id="A0AAN9FSD2"/>
<dbReference type="PANTHER" id="PTHR22953">
    <property type="entry name" value="ACID PHOSPHATASE RELATED"/>
    <property type="match status" value="1"/>
</dbReference>
<dbReference type="CDD" id="cd00839">
    <property type="entry name" value="MPP_PAPs"/>
    <property type="match status" value="1"/>
</dbReference>
<dbReference type="InterPro" id="IPR004843">
    <property type="entry name" value="Calcineurin-like_PHP"/>
</dbReference>
<dbReference type="InterPro" id="IPR044730">
    <property type="entry name" value="RNase_H-like_dom_plant"/>
</dbReference>
<dbReference type="CDD" id="cd06222">
    <property type="entry name" value="RNase_H_like"/>
    <property type="match status" value="1"/>
</dbReference>
<protein>
    <recommendedName>
        <fullName evidence="3">acid phosphatase</fullName>
        <ecNumber evidence="3">3.1.3.2</ecNumber>
    </recommendedName>
</protein>
<evidence type="ECO:0000259" key="8">
    <source>
        <dbReference type="Pfam" id="PF14008"/>
    </source>
</evidence>
<comment type="cofactor">
    <cofactor evidence="2">
        <name>Zn(2+)</name>
        <dbReference type="ChEBI" id="CHEBI:29105"/>
    </cofactor>
</comment>
<evidence type="ECO:0000256" key="3">
    <source>
        <dbReference type="ARBA" id="ARBA00012646"/>
    </source>
</evidence>
<dbReference type="InterPro" id="IPR025733">
    <property type="entry name" value="PAPs_C"/>
</dbReference>
<keyword evidence="10" id="KW-1185">Reference proteome</keyword>
<evidence type="ECO:0000313" key="9">
    <source>
        <dbReference type="EMBL" id="KAK7281697.1"/>
    </source>
</evidence>
<dbReference type="PANTHER" id="PTHR22953:SF15">
    <property type="entry name" value="PURPLE ACID PHOSPHATASE 13"/>
    <property type="match status" value="1"/>
</dbReference>
<dbReference type="Pfam" id="PF00149">
    <property type="entry name" value="Metallophos"/>
    <property type="match status" value="1"/>
</dbReference>
<keyword evidence="4" id="KW-0732">Signal</keyword>
<dbReference type="Proteomes" id="UP001372338">
    <property type="component" value="Unassembled WGS sequence"/>
</dbReference>
<dbReference type="InterPro" id="IPR002156">
    <property type="entry name" value="RNaseH_domain"/>
</dbReference>
<dbReference type="Gene3D" id="3.60.21.10">
    <property type="match status" value="2"/>
</dbReference>
<dbReference type="EC" id="3.1.3.2" evidence="3"/>
<keyword evidence="5" id="KW-0325">Glycoprotein</keyword>
<organism evidence="9 10">
    <name type="scientific">Crotalaria pallida</name>
    <name type="common">Smooth rattlebox</name>
    <name type="synonym">Crotalaria striata</name>
    <dbReference type="NCBI Taxonomy" id="3830"/>
    <lineage>
        <taxon>Eukaryota</taxon>
        <taxon>Viridiplantae</taxon>
        <taxon>Streptophyta</taxon>
        <taxon>Embryophyta</taxon>
        <taxon>Tracheophyta</taxon>
        <taxon>Spermatophyta</taxon>
        <taxon>Magnoliopsida</taxon>
        <taxon>eudicotyledons</taxon>
        <taxon>Gunneridae</taxon>
        <taxon>Pentapetalae</taxon>
        <taxon>rosids</taxon>
        <taxon>fabids</taxon>
        <taxon>Fabales</taxon>
        <taxon>Fabaceae</taxon>
        <taxon>Papilionoideae</taxon>
        <taxon>50 kb inversion clade</taxon>
        <taxon>genistoids sensu lato</taxon>
        <taxon>core genistoids</taxon>
        <taxon>Crotalarieae</taxon>
        <taxon>Crotalaria</taxon>
    </lineage>
</organism>
<dbReference type="GO" id="GO:0003993">
    <property type="term" value="F:acid phosphatase activity"/>
    <property type="evidence" value="ECO:0007669"/>
    <property type="project" value="UniProtKB-EC"/>
</dbReference>
<dbReference type="EMBL" id="JAYWIO010000002">
    <property type="protein sequence ID" value="KAK7281697.1"/>
    <property type="molecule type" value="Genomic_DNA"/>
</dbReference>
<evidence type="ECO:0000256" key="2">
    <source>
        <dbReference type="ARBA" id="ARBA00001947"/>
    </source>
</evidence>
<dbReference type="InterPro" id="IPR029052">
    <property type="entry name" value="Metallo-depent_PP-like"/>
</dbReference>
<dbReference type="GO" id="GO:0003676">
    <property type="term" value="F:nucleic acid binding"/>
    <property type="evidence" value="ECO:0007669"/>
    <property type="project" value="InterPro"/>
</dbReference>
<evidence type="ECO:0000259" key="6">
    <source>
        <dbReference type="Pfam" id="PF00149"/>
    </source>
</evidence>
<sequence>MRNNDQGLWLDLLRAKYGVSDMRSSIVNIRATDSSLWKSILAVQCHLSKHEFWQVGNGTKIRLWDVKWLNMDQPLVNCHDVSIPSATRNWCVSNIMNANGDWDWTLANSLIPHHISIKLLSIAPPSVDENDDRPAWPGHPLGDFSMKRQHAASNIVSRIWNLLSHQWTVHITHIFREGNSCADILASVACSNELPLICFDQVPTCISLALAADVLGSYKEGEQYKWLERDLASVDREVTPWLVASWHAPWYSTYKAHYREAECMRVAMEDKLYTYGVDIIFNGHRSNRVYNYTLDPCGPVHIIVGDGGNREKMAITHAEEPGKCPEPSTTPDNYMGGFCAFNFTSGPAAEKFCWDRQPEYSAFRESSFGHGILEVKNETHALWTWHRNQDYYGSAGDAIYIVRQPQRCPLEPKVEL</sequence>
<proteinExistence type="predicted"/>
<dbReference type="Pfam" id="PF14008">
    <property type="entry name" value="Metallophos_C"/>
    <property type="match status" value="1"/>
</dbReference>
<evidence type="ECO:0000313" key="10">
    <source>
        <dbReference type="Proteomes" id="UP001372338"/>
    </source>
</evidence>
<reference evidence="9 10" key="1">
    <citation type="submission" date="2024-01" db="EMBL/GenBank/DDBJ databases">
        <title>The genomes of 5 underutilized Papilionoideae crops provide insights into root nodulation and disease resistanc.</title>
        <authorList>
            <person name="Yuan L."/>
        </authorList>
    </citation>
    <scope>NUCLEOTIDE SEQUENCE [LARGE SCALE GENOMIC DNA]</scope>
    <source>
        <strain evidence="9">ZHUSHIDOU_FW_LH</strain>
        <tissue evidence="9">Leaf</tissue>
    </source>
</reference>
<dbReference type="Pfam" id="PF13456">
    <property type="entry name" value="RVT_3"/>
    <property type="match status" value="1"/>
</dbReference>
<evidence type="ECO:0000259" key="7">
    <source>
        <dbReference type="Pfam" id="PF13456"/>
    </source>
</evidence>
<evidence type="ECO:0000256" key="1">
    <source>
        <dbReference type="ARBA" id="ARBA00000032"/>
    </source>
</evidence>
<name>A0AAN9FSD2_CROPI</name>
<feature type="domain" description="RNase H type-1" evidence="7">
    <location>
        <begin position="148"/>
        <end position="187"/>
    </location>
</feature>
<evidence type="ECO:0000256" key="5">
    <source>
        <dbReference type="ARBA" id="ARBA00023180"/>
    </source>
</evidence>
<accession>A0AAN9FSD2</accession>
<dbReference type="GO" id="GO:0004523">
    <property type="term" value="F:RNA-DNA hybrid ribonuclease activity"/>
    <property type="evidence" value="ECO:0007669"/>
    <property type="project" value="InterPro"/>
</dbReference>